<evidence type="ECO:0000256" key="3">
    <source>
        <dbReference type="SAM" id="Phobius"/>
    </source>
</evidence>
<dbReference type="GO" id="GO:0020037">
    <property type="term" value="F:heme binding"/>
    <property type="evidence" value="ECO:0007669"/>
    <property type="project" value="InterPro"/>
</dbReference>
<dbReference type="PANTHER" id="PTHR24281">
    <property type="entry name" value="STEROID 21-HYDROXYLASE-RELATED"/>
    <property type="match status" value="1"/>
</dbReference>
<evidence type="ECO:0000256" key="2">
    <source>
        <dbReference type="RuleBase" id="RU000461"/>
    </source>
</evidence>
<reference evidence="4" key="1">
    <citation type="journal article" date="2019" name="Nat. Plants">
        <title>The biosynthetic origin of psychoactive kavalactones in kava.</title>
        <authorList>
            <person name="Pluskal T."/>
            <person name="Torrens-Spence M.P."/>
            <person name="Fallon T.R."/>
            <person name="De Abreu A."/>
            <person name="Shi C.H."/>
            <person name="Weng J.K."/>
        </authorList>
    </citation>
    <scope>NUCLEOTIDE SEQUENCE</scope>
</reference>
<keyword evidence="1 2" id="KW-0349">Heme</keyword>
<keyword evidence="3" id="KW-0472">Membrane</keyword>
<name>A0A4Y5QNL2_9MAGN</name>
<protein>
    <submittedName>
        <fullName evidence="4">Methysticin synthase</fullName>
    </submittedName>
</protein>
<proteinExistence type="evidence at transcript level"/>
<keyword evidence="2" id="KW-0560">Oxidoreductase</keyword>
<dbReference type="PROSITE" id="PS00086">
    <property type="entry name" value="CYTOCHROME_P450"/>
    <property type="match status" value="1"/>
</dbReference>
<dbReference type="SUPFAM" id="SSF48264">
    <property type="entry name" value="Cytochrome P450"/>
    <property type="match status" value="1"/>
</dbReference>
<keyword evidence="3" id="KW-1133">Transmembrane helix</keyword>
<evidence type="ECO:0000256" key="1">
    <source>
        <dbReference type="PIRSR" id="PIRSR602401-1"/>
    </source>
</evidence>
<feature type="binding site" description="axial binding residue" evidence="1">
    <location>
        <position position="455"/>
    </location>
    <ligand>
        <name>heme</name>
        <dbReference type="ChEBI" id="CHEBI:30413"/>
    </ligand>
    <ligandPart>
        <name>Fe</name>
        <dbReference type="ChEBI" id="CHEBI:18248"/>
    </ligandPart>
</feature>
<feature type="transmembrane region" description="Helical" evidence="3">
    <location>
        <begin position="12"/>
        <end position="32"/>
    </location>
</feature>
<dbReference type="GO" id="GO:0005506">
    <property type="term" value="F:iron ion binding"/>
    <property type="evidence" value="ECO:0007669"/>
    <property type="project" value="InterPro"/>
</dbReference>
<dbReference type="EMBL" id="MK058499">
    <property type="protein sequence ID" value="QCX36377.1"/>
    <property type="molecule type" value="mRNA"/>
</dbReference>
<keyword evidence="3" id="KW-0812">Transmembrane</keyword>
<dbReference type="InterPro" id="IPR002401">
    <property type="entry name" value="Cyt_P450_E_grp-I"/>
</dbReference>
<organism evidence="4">
    <name type="scientific">Piper methysticum</name>
    <dbReference type="NCBI Taxonomy" id="130404"/>
    <lineage>
        <taxon>Eukaryota</taxon>
        <taxon>Viridiplantae</taxon>
        <taxon>Streptophyta</taxon>
        <taxon>Embryophyta</taxon>
        <taxon>Tracheophyta</taxon>
        <taxon>Spermatophyta</taxon>
        <taxon>Magnoliopsida</taxon>
        <taxon>Magnoliidae</taxon>
        <taxon>Piperales</taxon>
        <taxon>Piperaceae</taxon>
        <taxon>Piper</taxon>
    </lineage>
</organism>
<keyword evidence="1 2" id="KW-0479">Metal-binding</keyword>
<keyword evidence="1 2" id="KW-0408">Iron</keyword>
<comment type="similarity">
    <text evidence="2">Belongs to the cytochrome P450 family.</text>
</comment>
<dbReference type="PRINTS" id="PR00463">
    <property type="entry name" value="EP450I"/>
</dbReference>
<dbReference type="GO" id="GO:0016705">
    <property type="term" value="F:oxidoreductase activity, acting on paired donors, with incorporation or reduction of molecular oxygen"/>
    <property type="evidence" value="ECO:0007669"/>
    <property type="project" value="InterPro"/>
</dbReference>
<dbReference type="Gene3D" id="1.10.630.10">
    <property type="entry name" value="Cytochrome P450"/>
    <property type="match status" value="1"/>
</dbReference>
<dbReference type="PRINTS" id="PR00385">
    <property type="entry name" value="P450"/>
</dbReference>
<dbReference type="SMR" id="A0A4Y5QNL2"/>
<dbReference type="InterPro" id="IPR036396">
    <property type="entry name" value="Cyt_P450_sf"/>
</dbReference>
<dbReference type="InterPro" id="IPR017972">
    <property type="entry name" value="Cyt_P450_CS"/>
</dbReference>
<sequence length="511" mass="56266">MEQAQWVDPTLLPAFVGIIFFFLGMFFGRSSLGAGKGAAPRSTSSTEWPDGPPKLPIIGNLHQLNKGGELVHHNLAKLAQSYDRAMTIWVGSWGPMIVVSDADLAWEVLVTKSPDFAGRVLSKLSHLFNANYNTVVAYDAGPQWQSLRRGLQHGPLGPAHVSAQARFHEEDMKLLVSDMMRAAQKGGSNGVVEPLAYVRRATIRFLSRLCFGEAFNDEAFVEGMDEAVEETIGATGHARILDAFYFTRHLPIIRRSFIDTVNAKKKIESLVRPLLSRPAPPGSYLHFLLSTDAPENMIIFRIFEVYLLGVDSTASTTTWALAFLVSNQQAQEKLHNELAQYCASQNNQIIKADDVGKLSYLLGVVKETMRMKPIAPLAVPHKTLKETMLDGKRVAAGTTVVVNLYAVHYNPKLWPEPEQFRPERFVVGASGGNGGGSSEYMLQSYLPFGGGMRSCAGMEVGKLQVAMVVANLVMAFKWLPEEEGKMPDLAEDMTFVLMMKKPLAAKIVPRA</sequence>
<dbReference type="GO" id="GO:0004497">
    <property type="term" value="F:monooxygenase activity"/>
    <property type="evidence" value="ECO:0007669"/>
    <property type="project" value="UniProtKB-KW"/>
</dbReference>
<dbReference type="Pfam" id="PF00067">
    <property type="entry name" value="p450"/>
    <property type="match status" value="1"/>
</dbReference>
<dbReference type="InterPro" id="IPR001128">
    <property type="entry name" value="Cyt_P450"/>
</dbReference>
<comment type="cofactor">
    <cofactor evidence="1">
        <name>heme</name>
        <dbReference type="ChEBI" id="CHEBI:30413"/>
    </cofactor>
</comment>
<keyword evidence="2" id="KW-0503">Monooxygenase</keyword>
<evidence type="ECO:0000313" key="4">
    <source>
        <dbReference type="EMBL" id="QCX36377.1"/>
    </source>
</evidence>
<dbReference type="AlphaFoldDB" id="A0A4Y5QNL2"/>
<accession>A0A4Y5QNL2</accession>